<evidence type="ECO:0000256" key="4">
    <source>
        <dbReference type="ARBA" id="ARBA00022771"/>
    </source>
</evidence>
<name>A0A6A6HIG3_VIRVR</name>
<dbReference type="EMBL" id="ML991778">
    <property type="protein sequence ID" value="KAF2237896.1"/>
    <property type="molecule type" value="Genomic_DNA"/>
</dbReference>
<dbReference type="SMART" id="SM00355">
    <property type="entry name" value="ZnF_C2H2"/>
    <property type="match status" value="4"/>
</dbReference>
<dbReference type="GO" id="GO:0005634">
    <property type="term" value="C:nucleus"/>
    <property type="evidence" value="ECO:0007669"/>
    <property type="project" value="UniProtKB-SubCell"/>
</dbReference>
<evidence type="ECO:0000256" key="8">
    <source>
        <dbReference type="PROSITE-ProRule" id="PRU00042"/>
    </source>
</evidence>
<keyword evidence="6" id="KW-0238">DNA-binding</keyword>
<keyword evidence="12" id="KW-1185">Reference proteome</keyword>
<evidence type="ECO:0000259" key="10">
    <source>
        <dbReference type="PROSITE" id="PS50157"/>
    </source>
</evidence>
<keyword evidence="5" id="KW-0862">Zinc</keyword>
<evidence type="ECO:0000256" key="3">
    <source>
        <dbReference type="ARBA" id="ARBA00022737"/>
    </source>
</evidence>
<dbReference type="GO" id="GO:0003700">
    <property type="term" value="F:DNA-binding transcription factor activity"/>
    <property type="evidence" value="ECO:0007669"/>
    <property type="project" value="TreeGrafter"/>
</dbReference>
<evidence type="ECO:0000313" key="12">
    <source>
        <dbReference type="Proteomes" id="UP000800092"/>
    </source>
</evidence>
<dbReference type="GO" id="GO:0008270">
    <property type="term" value="F:zinc ion binding"/>
    <property type="evidence" value="ECO:0007669"/>
    <property type="project" value="UniProtKB-KW"/>
</dbReference>
<comment type="subcellular location">
    <subcellularLocation>
        <location evidence="1">Nucleus</location>
    </subcellularLocation>
</comment>
<sequence length="538" mass="60593">MPPFIFSAQTGSHLFESDELAFQRPSASSHQLYQYPDHDAQDHCKDCCVDPKCLLNCAECSAVPTDECQECLEECTDDCSKTDGYILDCPDSRCQYLGSYFASEPCTEPCQNFFPGCSDCQSHIPLDFPLDPYAGERQQNALEASQPADAHSQIDFDLAFSHDRFQQCIQEATRAALAESPENQFASGHHYTDISHDQTLSGGFSSFSGTTDNNNSHRTETSMLYPFDNEPLDANESWNAPPESNVATPTPKTRPRKRKRPEPATIIRSPRPSRSPGKASSSKSTTPTVFTTNDQPPATALGTSIRPWPPTKPSRPVTCLWLDSNNQPCNQVLSDSEALHTHLRDVHTAHKHHYCRWQSCGTGFQSKHRHRYAAGVLRHTWGHSGKRPFVCKICNNRFAAPSILNDHINNFHKDLKPFRCPKCDFSTCSNSNLNRHNTDMHSEVRYQCEWCARAGKLKEFPRAPNLARHFRRCKACLQDCEERGLGQAWANLEQREAPADWFPPGYWKGKNGMARSRVIKPTWMGKDFPRPPLDDGGI</sequence>
<evidence type="ECO:0000256" key="7">
    <source>
        <dbReference type="ARBA" id="ARBA00023242"/>
    </source>
</evidence>
<evidence type="ECO:0000256" key="9">
    <source>
        <dbReference type="SAM" id="MobiDB-lite"/>
    </source>
</evidence>
<evidence type="ECO:0000313" key="11">
    <source>
        <dbReference type="EMBL" id="KAF2237896.1"/>
    </source>
</evidence>
<gene>
    <name evidence="11" type="ORF">EV356DRAFT_362444</name>
</gene>
<dbReference type="AlphaFoldDB" id="A0A6A6HIG3"/>
<proteinExistence type="predicted"/>
<evidence type="ECO:0000256" key="6">
    <source>
        <dbReference type="ARBA" id="ARBA00023125"/>
    </source>
</evidence>
<dbReference type="InterPro" id="IPR013087">
    <property type="entry name" value="Znf_C2H2_type"/>
</dbReference>
<evidence type="ECO:0000256" key="1">
    <source>
        <dbReference type="ARBA" id="ARBA00004123"/>
    </source>
</evidence>
<dbReference type="SUPFAM" id="SSF57667">
    <property type="entry name" value="beta-beta-alpha zinc fingers"/>
    <property type="match status" value="2"/>
</dbReference>
<keyword evidence="4 8" id="KW-0863">Zinc-finger</keyword>
<keyword evidence="2" id="KW-0479">Metal-binding</keyword>
<dbReference type="PROSITE" id="PS00028">
    <property type="entry name" value="ZINC_FINGER_C2H2_1"/>
    <property type="match status" value="1"/>
</dbReference>
<dbReference type="Gene3D" id="3.30.160.60">
    <property type="entry name" value="Classic Zinc Finger"/>
    <property type="match status" value="3"/>
</dbReference>
<keyword evidence="7" id="KW-0539">Nucleus</keyword>
<feature type="region of interest" description="Disordered" evidence="9">
    <location>
        <begin position="202"/>
        <end position="311"/>
    </location>
</feature>
<dbReference type="GO" id="GO:0000978">
    <property type="term" value="F:RNA polymerase II cis-regulatory region sequence-specific DNA binding"/>
    <property type="evidence" value="ECO:0007669"/>
    <property type="project" value="TreeGrafter"/>
</dbReference>
<dbReference type="InterPro" id="IPR036236">
    <property type="entry name" value="Znf_C2H2_sf"/>
</dbReference>
<evidence type="ECO:0000256" key="5">
    <source>
        <dbReference type="ARBA" id="ARBA00022833"/>
    </source>
</evidence>
<dbReference type="PANTHER" id="PTHR24404:SF106">
    <property type="entry name" value="C2H2-TYPE DOMAIN-CONTAINING PROTEIN"/>
    <property type="match status" value="1"/>
</dbReference>
<feature type="domain" description="C2H2-type" evidence="10">
    <location>
        <begin position="418"/>
        <end position="446"/>
    </location>
</feature>
<dbReference type="PROSITE" id="PS50157">
    <property type="entry name" value="ZINC_FINGER_C2H2_2"/>
    <property type="match status" value="2"/>
</dbReference>
<feature type="domain" description="C2H2-type" evidence="10">
    <location>
        <begin position="389"/>
        <end position="417"/>
    </location>
</feature>
<dbReference type="Proteomes" id="UP000800092">
    <property type="component" value="Unassembled WGS sequence"/>
</dbReference>
<dbReference type="PANTHER" id="PTHR24404">
    <property type="entry name" value="ZINC FINGER PROTEIN"/>
    <property type="match status" value="1"/>
</dbReference>
<dbReference type="OrthoDB" id="3437960at2759"/>
<protein>
    <recommendedName>
        <fullName evidence="10">C2H2-type domain-containing protein</fullName>
    </recommendedName>
</protein>
<reference evidence="11" key="1">
    <citation type="journal article" date="2020" name="Stud. Mycol.">
        <title>101 Dothideomycetes genomes: a test case for predicting lifestyles and emergence of pathogens.</title>
        <authorList>
            <person name="Haridas S."/>
            <person name="Albert R."/>
            <person name="Binder M."/>
            <person name="Bloem J."/>
            <person name="Labutti K."/>
            <person name="Salamov A."/>
            <person name="Andreopoulos B."/>
            <person name="Baker S."/>
            <person name="Barry K."/>
            <person name="Bills G."/>
            <person name="Bluhm B."/>
            <person name="Cannon C."/>
            <person name="Castanera R."/>
            <person name="Culley D."/>
            <person name="Daum C."/>
            <person name="Ezra D."/>
            <person name="Gonzalez J."/>
            <person name="Henrissat B."/>
            <person name="Kuo A."/>
            <person name="Liang C."/>
            <person name="Lipzen A."/>
            <person name="Lutzoni F."/>
            <person name="Magnuson J."/>
            <person name="Mondo S."/>
            <person name="Nolan M."/>
            <person name="Ohm R."/>
            <person name="Pangilinan J."/>
            <person name="Park H.-J."/>
            <person name="Ramirez L."/>
            <person name="Alfaro M."/>
            <person name="Sun H."/>
            <person name="Tritt A."/>
            <person name="Yoshinaga Y."/>
            <person name="Zwiers L.-H."/>
            <person name="Turgeon B."/>
            <person name="Goodwin S."/>
            <person name="Spatafora J."/>
            <person name="Crous P."/>
            <person name="Grigoriev I."/>
        </authorList>
    </citation>
    <scope>NUCLEOTIDE SEQUENCE</scope>
    <source>
        <strain evidence="11">Tuck. ex Michener</strain>
    </source>
</reference>
<evidence type="ECO:0000256" key="2">
    <source>
        <dbReference type="ARBA" id="ARBA00022723"/>
    </source>
</evidence>
<keyword evidence="3" id="KW-0677">Repeat</keyword>
<feature type="compositionally biased region" description="Low complexity" evidence="9">
    <location>
        <begin position="263"/>
        <end position="288"/>
    </location>
</feature>
<dbReference type="GO" id="GO:0006357">
    <property type="term" value="P:regulation of transcription by RNA polymerase II"/>
    <property type="evidence" value="ECO:0007669"/>
    <property type="project" value="TreeGrafter"/>
</dbReference>
<accession>A0A6A6HIG3</accession>
<dbReference type="InterPro" id="IPR050589">
    <property type="entry name" value="Ikaros_C2H2-ZF"/>
</dbReference>
<organism evidence="11 12">
    <name type="scientific">Viridothelium virens</name>
    <name type="common">Speckled blister lichen</name>
    <name type="synonym">Trypethelium virens</name>
    <dbReference type="NCBI Taxonomy" id="1048519"/>
    <lineage>
        <taxon>Eukaryota</taxon>
        <taxon>Fungi</taxon>
        <taxon>Dikarya</taxon>
        <taxon>Ascomycota</taxon>
        <taxon>Pezizomycotina</taxon>
        <taxon>Dothideomycetes</taxon>
        <taxon>Dothideomycetes incertae sedis</taxon>
        <taxon>Trypetheliales</taxon>
        <taxon>Trypetheliaceae</taxon>
        <taxon>Viridothelium</taxon>
    </lineage>
</organism>